<feature type="domain" description="ANTAR" evidence="2">
    <location>
        <begin position="193"/>
        <end position="254"/>
    </location>
</feature>
<dbReference type="InterPro" id="IPR005561">
    <property type="entry name" value="ANTAR"/>
</dbReference>
<evidence type="ECO:0000313" key="3">
    <source>
        <dbReference type="EMBL" id="MDN4610682.1"/>
    </source>
</evidence>
<dbReference type="CDD" id="cd00130">
    <property type="entry name" value="PAS"/>
    <property type="match status" value="1"/>
</dbReference>
<dbReference type="EMBL" id="JAROCG010000001">
    <property type="protein sequence ID" value="MDN4610682.1"/>
    <property type="molecule type" value="Genomic_DNA"/>
</dbReference>
<dbReference type="InterPro" id="IPR013656">
    <property type="entry name" value="PAS_4"/>
</dbReference>
<evidence type="ECO:0000313" key="4">
    <source>
        <dbReference type="Proteomes" id="UP001174209"/>
    </source>
</evidence>
<reference evidence="3" key="1">
    <citation type="submission" date="2023-06" db="EMBL/GenBank/DDBJ databases">
        <title>MT1 and MT2 Draft Genomes of Novel Species.</title>
        <authorList>
            <person name="Venkateswaran K."/>
        </authorList>
    </citation>
    <scope>NUCLEOTIDE SEQUENCE</scope>
    <source>
        <strain evidence="3">IIF3SC-B10</strain>
    </source>
</reference>
<dbReference type="Pfam" id="PF08448">
    <property type="entry name" value="PAS_4"/>
    <property type="match status" value="1"/>
</dbReference>
<evidence type="ECO:0000259" key="1">
    <source>
        <dbReference type="PROSITE" id="PS50112"/>
    </source>
</evidence>
<gene>
    <name evidence="3" type="ORF">P5G52_07345</name>
</gene>
<dbReference type="Gene3D" id="1.10.10.10">
    <property type="entry name" value="Winged helix-like DNA-binding domain superfamily/Winged helix DNA-binding domain"/>
    <property type="match status" value="1"/>
</dbReference>
<comment type="caution">
    <text evidence="3">The sequence shown here is derived from an EMBL/GenBank/DDBJ whole genome shotgun (WGS) entry which is preliminary data.</text>
</comment>
<dbReference type="PROSITE" id="PS50921">
    <property type="entry name" value="ANTAR"/>
    <property type="match status" value="1"/>
</dbReference>
<keyword evidence="4" id="KW-1185">Reference proteome</keyword>
<dbReference type="Proteomes" id="UP001174209">
    <property type="component" value="Unassembled WGS sequence"/>
</dbReference>
<dbReference type="InterPro" id="IPR035965">
    <property type="entry name" value="PAS-like_dom_sf"/>
</dbReference>
<feature type="domain" description="PAS" evidence="1">
    <location>
        <begin position="23"/>
        <end position="74"/>
    </location>
</feature>
<dbReference type="Pfam" id="PF03861">
    <property type="entry name" value="ANTAR"/>
    <property type="match status" value="1"/>
</dbReference>
<dbReference type="SUPFAM" id="SSF55785">
    <property type="entry name" value="PYP-like sensor domain (PAS domain)"/>
    <property type="match status" value="1"/>
</dbReference>
<dbReference type="InterPro" id="IPR000014">
    <property type="entry name" value="PAS"/>
</dbReference>
<name>A0ABT8K251_9MICC</name>
<dbReference type="SUPFAM" id="SSF52172">
    <property type="entry name" value="CheY-like"/>
    <property type="match status" value="1"/>
</dbReference>
<evidence type="ECO:0000259" key="2">
    <source>
        <dbReference type="PROSITE" id="PS50921"/>
    </source>
</evidence>
<dbReference type="RefSeq" id="WP_301226078.1">
    <property type="nucleotide sequence ID" value="NZ_JAROCG010000001.1"/>
</dbReference>
<dbReference type="NCBIfam" id="TIGR00229">
    <property type="entry name" value="sensory_box"/>
    <property type="match status" value="1"/>
</dbReference>
<protein>
    <submittedName>
        <fullName evidence="3">ANTAR domain-containing protein</fullName>
    </submittedName>
</protein>
<dbReference type="SMART" id="SM01012">
    <property type="entry name" value="ANTAR"/>
    <property type="match status" value="1"/>
</dbReference>
<dbReference type="InterPro" id="IPR036388">
    <property type="entry name" value="WH-like_DNA-bd_sf"/>
</dbReference>
<dbReference type="Gene3D" id="3.30.450.20">
    <property type="entry name" value="PAS domain"/>
    <property type="match status" value="1"/>
</dbReference>
<dbReference type="PROSITE" id="PS50112">
    <property type="entry name" value="PAS"/>
    <property type="match status" value="1"/>
</dbReference>
<organism evidence="3 4">
    <name type="scientific">Arthrobacter burdickii</name>
    <dbReference type="NCBI Taxonomy" id="3035920"/>
    <lineage>
        <taxon>Bacteria</taxon>
        <taxon>Bacillati</taxon>
        <taxon>Actinomycetota</taxon>
        <taxon>Actinomycetes</taxon>
        <taxon>Micrococcales</taxon>
        <taxon>Micrococcaceae</taxon>
        <taxon>Arthrobacter</taxon>
    </lineage>
</organism>
<dbReference type="InterPro" id="IPR011006">
    <property type="entry name" value="CheY-like_superfamily"/>
</dbReference>
<sequence>MAEQGSGMAEQQHVAQRRPVGAADALRASTFEATTLAYSLMDTDFVILDVNTAFAEATGMARDELVGHQAFELFPENPLQSDDAPARAMRQSLERVISTRQRDSMIIHRYDIPDPDQPGAFVERYWSPVNIPVFDDDGELIAILQQVEDVTDYREDLVKVLGYLQEPTPGTSSETSRRFVEYAATAMAHSSLYHSARREVEQLQEALTSRGVIDQAKGILMGRYRCGSDEAFQRLKQMSNDSNVRLRDVATALIYQVSAPGSAPAKRGES</sequence>
<proteinExistence type="predicted"/>
<accession>A0ABT8K251</accession>